<name>A0ABW1NL14_9ACTN</name>
<dbReference type="InterPro" id="IPR007138">
    <property type="entry name" value="ABM_dom"/>
</dbReference>
<keyword evidence="3" id="KW-1185">Reference proteome</keyword>
<dbReference type="Proteomes" id="UP001596137">
    <property type="component" value="Unassembled WGS sequence"/>
</dbReference>
<organism evidence="2 3">
    <name type="scientific">Sphaerisporangium aureirubrum</name>
    <dbReference type="NCBI Taxonomy" id="1544736"/>
    <lineage>
        <taxon>Bacteria</taxon>
        <taxon>Bacillati</taxon>
        <taxon>Actinomycetota</taxon>
        <taxon>Actinomycetes</taxon>
        <taxon>Streptosporangiales</taxon>
        <taxon>Streptosporangiaceae</taxon>
        <taxon>Sphaerisporangium</taxon>
    </lineage>
</organism>
<dbReference type="SUPFAM" id="SSF54909">
    <property type="entry name" value="Dimeric alpha+beta barrel"/>
    <property type="match status" value="1"/>
</dbReference>
<reference evidence="3" key="1">
    <citation type="journal article" date="2019" name="Int. J. Syst. Evol. Microbiol.">
        <title>The Global Catalogue of Microorganisms (GCM) 10K type strain sequencing project: providing services to taxonomists for standard genome sequencing and annotation.</title>
        <authorList>
            <consortium name="The Broad Institute Genomics Platform"/>
            <consortium name="The Broad Institute Genome Sequencing Center for Infectious Disease"/>
            <person name="Wu L."/>
            <person name="Ma J."/>
        </authorList>
    </citation>
    <scope>NUCLEOTIDE SEQUENCE [LARGE SCALE GENOMIC DNA]</scope>
    <source>
        <strain evidence="3">JCM 30346</strain>
    </source>
</reference>
<dbReference type="InterPro" id="IPR011008">
    <property type="entry name" value="Dimeric_a/b-barrel"/>
</dbReference>
<protein>
    <submittedName>
        <fullName evidence="2">Antibiotic biosynthesis monooxygenase family protein</fullName>
        <ecNumber evidence="2">1.14.-.-</ecNumber>
    </submittedName>
</protein>
<dbReference type="Gene3D" id="3.30.70.100">
    <property type="match status" value="1"/>
</dbReference>
<accession>A0ABW1NL14</accession>
<evidence type="ECO:0000313" key="2">
    <source>
        <dbReference type="EMBL" id="MFC6083850.1"/>
    </source>
</evidence>
<keyword evidence="2" id="KW-0503">Monooxygenase</keyword>
<feature type="domain" description="ABM" evidence="1">
    <location>
        <begin position="1"/>
        <end position="89"/>
    </location>
</feature>
<gene>
    <name evidence="2" type="ORF">ACFP1K_21970</name>
</gene>
<dbReference type="RefSeq" id="WP_380756278.1">
    <property type="nucleotide sequence ID" value="NZ_JBHSRF010000034.1"/>
</dbReference>
<sequence length="104" mass="11267">MLAYINTFVLKGDPQVFESLMASHAEYLRTQAGFGGFELNPSDTRPGEYVNIVQWVSEESHAALRQTKAFQVQVTNLLGVADVSCSEVVEASADVTQAAEARSA</sequence>
<comment type="caution">
    <text evidence="2">The sequence shown here is derived from an EMBL/GenBank/DDBJ whole genome shotgun (WGS) entry which is preliminary data.</text>
</comment>
<dbReference type="Pfam" id="PF03992">
    <property type="entry name" value="ABM"/>
    <property type="match status" value="1"/>
</dbReference>
<evidence type="ECO:0000313" key="3">
    <source>
        <dbReference type="Proteomes" id="UP001596137"/>
    </source>
</evidence>
<proteinExistence type="predicted"/>
<evidence type="ECO:0000259" key="1">
    <source>
        <dbReference type="PROSITE" id="PS51725"/>
    </source>
</evidence>
<dbReference type="EMBL" id="JBHSRF010000034">
    <property type="protein sequence ID" value="MFC6083850.1"/>
    <property type="molecule type" value="Genomic_DNA"/>
</dbReference>
<keyword evidence="2" id="KW-0560">Oxidoreductase</keyword>
<dbReference type="GO" id="GO:0004497">
    <property type="term" value="F:monooxygenase activity"/>
    <property type="evidence" value="ECO:0007669"/>
    <property type="project" value="UniProtKB-KW"/>
</dbReference>
<dbReference type="PROSITE" id="PS51725">
    <property type="entry name" value="ABM"/>
    <property type="match status" value="1"/>
</dbReference>
<dbReference type="EC" id="1.14.-.-" evidence="2"/>